<evidence type="ECO:0000313" key="1">
    <source>
        <dbReference type="EMBL" id="AXQ68640.1"/>
    </source>
</evidence>
<organism evidence="1 2">
    <name type="scientific">Caulobacter phage CcrPW</name>
    <dbReference type="NCBI Taxonomy" id="2283271"/>
    <lineage>
        <taxon>Viruses</taxon>
        <taxon>Duplodnaviria</taxon>
        <taxon>Heunggongvirae</taxon>
        <taxon>Uroviricota</taxon>
        <taxon>Caudoviricetes</taxon>
        <taxon>Jeanschmidtviridae</taxon>
        <taxon>Colossusvirus</taxon>
        <taxon>Colossusvirus PW</taxon>
    </lineage>
</organism>
<dbReference type="Proteomes" id="UP000259026">
    <property type="component" value="Segment"/>
</dbReference>
<sequence>MARLFVSPEVANNFVVHEYDEVARRSPEVNAAILADYEAGKVVCLKGWKLAYDSAFFASVALENNRPAKKLKSWVDQEGTIEGKPLRKALIQSGAPEHQADRFVAQAESLALQIAPVIDTIFAGMQFRERRFTWRMLETLHEDLHVDSYGEDKDDHLVRAFINLDIVPRLWHTSFSVEALFDRYGDRLTDAEIAEGSPNSLIRLLSERVFGGMANAGFDREPRHAAFFDPGDIWLVDSRKVSHQIMFGRRALTVDYVAEANSMARPALYYQNAVRDYCKRRTNAST</sequence>
<reference evidence="2" key="1">
    <citation type="submission" date="2018-07" db="EMBL/GenBank/DDBJ databases">
        <title>Giant CbK-like Caulobacter bacteriophages have genetically divergent genomes.</title>
        <authorList>
            <person name="Wilson K.M."/>
            <person name="Ely B."/>
        </authorList>
    </citation>
    <scope>NUCLEOTIDE SEQUENCE [LARGE SCALE GENOMIC DNA]</scope>
</reference>
<reference evidence="1 2" key="2">
    <citation type="submission" date="2018-09" db="EMBL/GenBank/DDBJ databases">
        <title>Giant CbK-like Caulobacter bacteriophages have genetically divergent genomes.</title>
        <authorList>
            <person name="Wilson K."/>
            <person name="Ely B."/>
        </authorList>
    </citation>
    <scope>NUCLEOTIDE SEQUENCE [LARGE SCALE GENOMIC DNA]</scope>
</reference>
<proteinExistence type="predicted"/>
<dbReference type="EMBL" id="MH588545">
    <property type="protein sequence ID" value="AXQ68640.1"/>
    <property type="molecule type" value="Genomic_DNA"/>
</dbReference>
<gene>
    <name evidence="1" type="ORF">CcrPW_gp101</name>
</gene>
<protein>
    <submittedName>
        <fullName evidence="1">Uncharacterized protein</fullName>
    </submittedName>
</protein>
<keyword evidence="2" id="KW-1185">Reference proteome</keyword>
<accession>A0A385EAD1</accession>
<evidence type="ECO:0000313" key="2">
    <source>
        <dbReference type="Proteomes" id="UP000259026"/>
    </source>
</evidence>
<name>A0A385EAD1_9CAUD</name>